<name>A0A1I8HYR9_9PLAT</name>
<dbReference type="PROSITE" id="PS50011">
    <property type="entry name" value="PROTEIN_KINASE_DOM"/>
    <property type="match status" value="1"/>
</dbReference>
<dbReference type="GO" id="GO:0004674">
    <property type="term" value="F:protein serine/threonine kinase activity"/>
    <property type="evidence" value="ECO:0007669"/>
    <property type="project" value="UniProtKB-KW"/>
</dbReference>
<protein>
    <recommendedName>
        <fullName evidence="2">non-specific serine/threonine protein kinase</fullName>
        <ecNumber evidence="2">2.7.11.1</ecNumber>
    </recommendedName>
</protein>
<dbReference type="PROSITE" id="PS00108">
    <property type="entry name" value="PROTEIN_KINASE_ST"/>
    <property type="match status" value="1"/>
</dbReference>
<evidence type="ECO:0000256" key="6">
    <source>
        <dbReference type="ARBA" id="ARBA00022777"/>
    </source>
</evidence>
<dbReference type="PROSITE" id="PS00107">
    <property type="entry name" value="PROTEIN_KINASE_ATP"/>
    <property type="match status" value="1"/>
</dbReference>
<evidence type="ECO:0000313" key="10">
    <source>
        <dbReference type="Proteomes" id="UP000095280"/>
    </source>
</evidence>
<evidence type="ECO:0000256" key="3">
    <source>
        <dbReference type="ARBA" id="ARBA00022527"/>
    </source>
</evidence>
<keyword evidence="4" id="KW-0808">Transferase</keyword>
<dbReference type="Pfam" id="PF00023">
    <property type="entry name" value="Ank"/>
    <property type="match status" value="1"/>
</dbReference>
<dbReference type="InterPro" id="IPR000719">
    <property type="entry name" value="Prot_kinase_dom"/>
</dbReference>
<evidence type="ECO:0000256" key="4">
    <source>
        <dbReference type="ARBA" id="ARBA00022679"/>
    </source>
</evidence>
<dbReference type="InterPro" id="IPR036770">
    <property type="entry name" value="Ankyrin_rpt-contain_sf"/>
</dbReference>
<dbReference type="OrthoDB" id="10261027at2759"/>
<dbReference type="InterPro" id="IPR008271">
    <property type="entry name" value="Ser/Thr_kinase_AS"/>
</dbReference>
<keyword evidence="6" id="KW-0418">Kinase</keyword>
<dbReference type="PANTHER" id="PTHR43671:SF98">
    <property type="entry name" value="SERINE_THREONINE-PROTEIN KINASE NEK11"/>
    <property type="match status" value="1"/>
</dbReference>
<accession>A0A1I8HYR9</accession>
<dbReference type="AlphaFoldDB" id="A0A1I8HYR9"/>
<dbReference type="EC" id="2.7.11.1" evidence="2"/>
<dbReference type="InterPro" id="IPR017441">
    <property type="entry name" value="Protein_kinase_ATP_BS"/>
</dbReference>
<evidence type="ECO:0000256" key="5">
    <source>
        <dbReference type="ARBA" id="ARBA00022741"/>
    </source>
</evidence>
<dbReference type="STRING" id="282301.A0A1I8HYR9"/>
<dbReference type="InterPro" id="IPR050660">
    <property type="entry name" value="NEK_Ser/Thr_kinase"/>
</dbReference>
<sequence>MSRPTLDQALEAARTGNAEKLCQYLDAGGDANLRDGSGQLTLLHLAAMGGHLQVVVELTRCSDCRINEPSGRNGDTALIMSVKSGHEAVAKHLLLQSSCDLNLRNRAGFTALMKAAKRGATSLALLLLQHGAELEVASQRGGHTALTLAVSNKRPKTVDQLLDFGASLTHRTASGKTAEDIAYDQRSSAEPGERSKCDRIYRALLDEREHREEVKRDTGLSNDVLNGQYKVIEIIGKGTFGCAFVAQNLRCQDAKAVVKVMRPQPNRRTIEIQRDGIHEAKIMLMADHPQVVRIMQYLKVEKNFCIVMEFCEFGDLDAWINGLDRKHKKFPVDTVIRWFLQLLLGLDYLHGNKIIHRDIKPKNIFLKQDATAKIGDFGFARRLLGEGDYASTVAGTLMYMCPEIMSNLNGTLTATVDVPVEGYDSKCDVWSLGCTLFEMSTMRLPFDPNKLKEQVCGDSPLPRLPKEYPIELDTLLTSMLARERKKRASCSQLLDSQLARDRLQDMKVNGCADDLRFLQSNAHLVKHCAGYHLEEDRSSYEDTLTPQAGGCIHRLMEAVDSVLNNRQPPAISPNYNLQDDSISDTVPDSIIEALAERVKWSGFPLEQVYRRSVVNLGSDVPPEERRKDYARFTDDMEACEQLETLVVCEMTRQ</sequence>
<evidence type="ECO:0000256" key="9">
    <source>
        <dbReference type="ARBA" id="ARBA00048679"/>
    </source>
</evidence>
<dbReference type="SUPFAM" id="SSF48403">
    <property type="entry name" value="Ankyrin repeat"/>
    <property type="match status" value="1"/>
</dbReference>
<dbReference type="GO" id="GO:0005524">
    <property type="term" value="F:ATP binding"/>
    <property type="evidence" value="ECO:0007669"/>
    <property type="project" value="UniProtKB-UniRule"/>
</dbReference>
<dbReference type="InterPro" id="IPR002110">
    <property type="entry name" value="Ankyrin_rpt"/>
</dbReference>
<dbReference type="Proteomes" id="UP000095280">
    <property type="component" value="Unplaced"/>
</dbReference>
<keyword evidence="5" id="KW-0547">Nucleotide-binding</keyword>
<dbReference type="Gene3D" id="1.10.510.10">
    <property type="entry name" value="Transferase(Phosphotransferase) domain 1"/>
    <property type="match status" value="1"/>
</dbReference>
<dbReference type="Pfam" id="PF12796">
    <property type="entry name" value="Ank_2"/>
    <property type="match status" value="1"/>
</dbReference>
<evidence type="ECO:0000256" key="7">
    <source>
        <dbReference type="ARBA" id="ARBA00022840"/>
    </source>
</evidence>
<keyword evidence="7" id="KW-0067">ATP-binding</keyword>
<reference evidence="11" key="1">
    <citation type="submission" date="2016-11" db="UniProtKB">
        <authorList>
            <consortium name="WormBaseParasite"/>
        </authorList>
    </citation>
    <scope>IDENTIFICATION</scope>
</reference>
<dbReference type="SMART" id="SM00220">
    <property type="entry name" value="S_TKc"/>
    <property type="match status" value="1"/>
</dbReference>
<comment type="catalytic activity">
    <reaction evidence="8">
        <text>L-threonyl-[protein] + ATP = O-phospho-L-threonyl-[protein] + ADP + H(+)</text>
        <dbReference type="Rhea" id="RHEA:46608"/>
        <dbReference type="Rhea" id="RHEA-COMP:11060"/>
        <dbReference type="Rhea" id="RHEA-COMP:11605"/>
        <dbReference type="ChEBI" id="CHEBI:15378"/>
        <dbReference type="ChEBI" id="CHEBI:30013"/>
        <dbReference type="ChEBI" id="CHEBI:30616"/>
        <dbReference type="ChEBI" id="CHEBI:61977"/>
        <dbReference type="ChEBI" id="CHEBI:456216"/>
        <dbReference type="EC" id="2.7.11.1"/>
    </reaction>
</comment>
<evidence type="ECO:0000256" key="2">
    <source>
        <dbReference type="ARBA" id="ARBA00012513"/>
    </source>
</evidence>
<organism evidence="10 11">
    <name type="scientific">Macrostomum lignano</name>
    <dbReference type="NCBI Taxonomy" id="282301"/>
    <lineage>
        <taxon>Eukaryota</taxon>
        <taxon>Metazoa</taxon>
        <taxon>Spiralia</taxon>
        <taxon>Lophotrochozoa</taxon>
        <taxon>Platyhelminthes</taxon>
        <taxon>Rhabditophora</taxon>
        <taxon>Macrostomorpha</taxon>
        <taxon>Macrostomida</taxon>
        <taxon>Macrostomidae</taxon>
        <taxon>Macrostomum</taxon>
    </lineage>
</organism>
<comment type="similarity">
    <text evidence="1">Belongs to the protein kinase superfamily. NEK Ser/Thr protein kinase family. NIMA subfamily.</text>
</comment>
<comment type="catalytic activity">
    <reaction evidence="9">
        <text>L-seryl-[protein] + ATP = O-phospho-L-seryl-[protein] + ADP + H(+)</text>
        <dbReference type="Rhea" id="RHEA:17989"/>
        <dbReference type="Rhea" id="RHEA-COMP:9863"/>
        <dbReference type="Rhea" id="RHEA-COMP:11604"/>
        <dbReference type="ChEBI" id="CHEBI:15378"/>
        <dbReference type="ChEBI" id="CHEBI:29999"/>
        <dbReference type="ChEBI" id="CHEBI:30616"/>
        <dbReference type="ChEBI" id="CHEBI:83421"/>
        <dbReference type="ChEBI" id="CHEBI:456216"/>
        <dbReference type="EC" id="2.7.11.1"/>
    </reaction>
</comment>
<dbReference type="Pfam" id="PF00069">
    <property type="entry name" value="Pkinase"/>
    <property type="match status" value="1"/>
</dbReference>
<dbReference type="InterPro" id="IPR011009">
    <property type="entry name" value="Kinase-like_dom_sf"/>
</dbReference>
<keyword evidence="3" id="KW-0723">Serine/threonine-protein kinase</keyword>
<dbReference type="WBParaSite" id="maker-uti_cns_0008909-snap-gene-0.4-mRNA-1">
    <property type="protein sequence ID" value="maker-uti_cns_0008909-snap-gene-0.4-mRNA-1"/>
    <property type="gene ID" value="maker-uti_cns_0008909-snap-gene-0.4"/>
</dbReference>
<evidence type="ECO:0000256" key="1">
    <source>
        <dbReference type="ARBA" id="ARBA00010886"/>
    </source>
</evidence>
<dbReference type="Gene3D" id="1.25.40.20">
    <property type="entry name" value="Ankyrin repeat-containing domain"/>
    <property type="match status" value="2"/>
</dbReference>
<dbReference type="PROSITE" id="PS50297">
    <property type="entry name" value="ANK_REP_REGION"/>
    <property type="match status" value="1"/>
</dbReference>
<proteinExistence type="inferred from homology"/>
<evidence type="ECO:0000256" key="8">
    <source>
        <dbReference type="ARBA" id="ARBA00047899"/>
    </source>
</evidence>
<keyword evidence="10" id="KW-1185">Reference proteome</keyword>
<evidence type="ECO:0000313" key="11">
    <source>
        <dbReference type="WBParaSite" id="maker-uti_cns_0008909-snap-gene-0.4-mRNA-1"/>
    </source>
</evidence>
<dbReference type="PROSITE" id="PS50088">
    <property type="entry name" value="ANK_REPEAT"/>
    <property type="match status" value="3"/>
</dbReference>
<dbReference type="PANTHER" id="PTHR43671">
    <property type="entry name" value="SERINE/THREONINE-PROTEIN KINASE NEK"/>
    <property type="match status" value="1"/>
</dbReference>
<dbReference type="SUPFAM" id="SSF56112">
    <property type="entry name" value="Protein kinase-like (PK-like)"/>
    <property type="match status" value="1"/>
</dbReference>
<dbReference type="SMART" id="SM00248">
    <property type="entry name" value="ANK"/>
    <property type="match status" value="4"/>
</dbReference>